<protein>
    <submittedName>
        <fullName evidence="2">DUF1523 family protein</fullName>
    </submittedName>
</protein>
<dbReference type="Pfam" id="PF07509">
    <property type="entry name" value="DUF1523"/>
    <property type="match status" value="1"/>
</dbReference>
<evidence type="ECO:0000313" key="3">
    <source>
        <dbReference type="Proteomes" id="UP001565220"/>
    </source>
</evidence>
<proteinExistence type="predicted"/>
<dbReference type="Proteomes" id="UP001565220">
    <property type="component" value="Unassembled WGS sequence"/>
</dbReference>
<name>A0ABV4DZI9_9CLOT</name>
<organism evidence="2 3">
    <name type="scientific">Clostridium lapidicellarium</name>
    <dbReference type="NCBI Taxonomy" id="3240931"/>
    <lineage>
        <taxon>Bacteria</taxon>
        <taxon>Bacillati</taxon>
        <taxon>Bacillota</taxon>
        <taxon>Clostridia</taxon>
        <taxon>Eubacteriales</taxon>
        <taxon>Clostridiaceae</taxon>
        <taxon>Clostridium</taxon>
    </lineage>
</organism>
<keyword evidence="1" id="KW-0472">Membrane</keyword>
<evidence type="ECO:0000313" key="2">
    <source>
        <dbReference type="EMBL" id="MEY8764325.1"/>
    </source>
</evidence>
<sequence>MRKKYFYNSRHHRSFLKLKIRTVIIIIAVILAAAGTFKLIPHFFRSTYIVTIANKHTKVENSNNTYMIYTQLENGETKVFKNTNSFLELKFNSEDIYGGLRVNKKYKITAYGFRIPIFSCYENIVKAKAFSNSK</sequence>
<dbReference type="EMBL" id="JBGFFE010000019">
    <property type="protein sequence ID" value="MEY8764325.1"/>
    <property type="molecule type" value="Genomic_DNA"/>
</dbReference>
<dbReference type="RefSeq" id="WP_294185158.1">
    <property type="nucleotide sequence ID" value="NZ_JBGFFE010000019.1"/>
</dbReference>
<evidence type="ECO:0000256" key="1">
    <source>
        <dbReference type="SAM" id="Phobius"/>
    </source>
</evidence>
<keyword evidence="1" id="KW-0812">Transmembrane</keyword>
<accession>A0ABV4DZI9</accession>
<feature type="transmembrane region" description="Helical" evidence="1">
    <location>
        <begin position="20"/>
        <end position="40"/>
    </location>
</feature>
<keyword evidence="1" id="KW-1133">Transmembrane helix</keyword>
<gene>
    <name evidence="2" type="ORF">AB8S09_11865</name>
</gene>
<dbReference type="InterPro" id="IPR011088">
    <property type="entry name" value="Phage_phiNM3_A0EWY4"/>
</dbReference>
<reference evidence="2 3" key="1">
    <citation type="submission" date="2024-08" db="EMBL/GenBank/DDBJ databases">
        <title>Clostridium lapicellarii sp. nov., and Clostridium renhuaiense sp. nov., two species isolated from the mud in a fermentation cellar used for producing sauce-flavour Chinese liquors.</title>
        <authorList>
            <person name="Yang F."/>
            <person name="Wang H."/>
            <person name="Chen L.Q."/>
            <person name="Zhou N."/>
            <person name="Lu J.J."/>
            <person name="Pu X.X."/>
            <person name="Wan B."/>
            <person name="Wang L."/>
            <person name="Liu S.J."/>
        </authorList>
    </citation>
    <scope>NUCLEOTIDE SEQUENCE [LARGE SCALE GENOMIC DNA]</scope>
    <source>
        <strain evidence="2 3">MT-113</strain>
    </source>
</reference>
<keyword evidence="3" id="KW-1185">Reference proteome</keyword>
<comment type="caution">
    <text evidence="2">The sequence shown here is derived from an EMBL/GenBank/DDBJ whole genome shotgun (WGS) entry which is preliminary data.</text>
</comment>